<proteinExistence type="inferred from homology"/>
<dbReference type="AlphaFoldDB" id="A0A7G9B752"/>
<keyword evidence="3" id="KW-0238">DNA-binding</keyword>
<dbReference type="InterPro" id="IPR036388">
    <property type="entry name" value="WH-like_DNA-bd_sf"/>
</dbReference>
<evidence type="ECO:0000256" key="4">
    <source>
        <dbReference type="ARBA" id="ARBA00023163"/>
    </source>
</evidence>
<name>A0A7G9B752_9FIRM</name>
<feature type="domain" description="HTH lysR-type" evidence="5">
    <location>
        <begin position="1"/>
        <end position="58"/>
    </location>
</feature>
<accession>A0A7G9B752</accession>
<evidence type="ECO:0000259" key="5">
    <source>
        <dbReference type="PROSITE" id="PS50931"/>
    </source>
</evidence>
<dbReference type="CDD" id="cd05466">
    <property type="entry name" value="PBP2_LTTR_substrate"/>
    <property type="match status" value="1"/>
</dbReference>
<keyword evidence="7" id="KW-1185">Reference proteome</keyword>
<dbReference type="Pfam" id="PF03466">
    <property type="entry name" value="LysR_substrate"/>
    <property type="match status" value="1"/>
</dbReference>
<dbReference type="InterPro" id="IPR050950">
    <property type="entry name" value="HTH-type_LysR_regulators"/>
</dbReference>
<dbReference type="RefSeq" id="WP_187333836.1">
    <property type="nucleotide sequence ID" value="NZ_CP060490.1"/>
</dbReference>
<dbReference type="GO" id="GO:0005829">
    <property type="term" value="C:cytosol"/>
    <property type="evidence" value="ECO:0007669"/>
    <property type="project" value="TreeGrafter"/>
</dbReference>
<dbReference type="Pfam" id="PF00126">
    <property type="entry name" value="HTH_1"/>
    <property type="match status" value="1"/>
</dbReference>
<dbReference type="SUPFAM" id="SSF53850">
    <property type="entry name" value="Periplasmic binding protein-like II"/>
    <property type="match status" value="1"/>
</dbReference>
<dbReference type="Proteomes" id="UP000515960">
    <property type="component" value="Chromosome"/>
</dbReference>
<dbReference type="PANTHER" id="PTHR30419">
    <property type="entry name" value="HTH-TYPE TRANSCRIPTIONAL REGULATOR YBHD"/>
    <property type="match status" value="1"/>
</dbReference>
<evidence type="ECO:0000313" key="7">
    <source>
        <dbReference type="Proteomes" id="UP000515960"/>
    </source>
</evidence>
<keyword evidence="4" id="KW-0804">Transcription</keyword>
<dbReference type="PANTHER" id="PTHR30419:SF24">
    <property type="entry name" value="HTH-TYPE TRANSCRIPTIONAL REGULATOR CZCR"/>
    <property type="match status" value="1"/>
</dbReference>
<dbReference type="PRINTS" id="PR00039">
    <property type="entry name" value="HTHLYSR"/>
</dbReference>
<evidence type="ECO:0000256" key="1">
    <source>
        <dbReference type="ARBA" id="ARBA00009437"/>
    </source>
</evidence>
<sequence length="291" mass="32607">MDITKYEVLLRAVDCGSLTRAAEEMGYTQSGISHMMKSLESEFGFPLLVRGRSGVTLTKGGESILPYIRTIVNANHHLNQNVSELNGLDTGEINIGEFASISISWMPNIIDEFHRDYPNIMLHLIEGSTQELEKLLEENRLDFAFCSFQPHMHYDWFPLKRDPILAILPLNHPCANFDSYPISAFQNEPFVIPSMGVDYDIMRVLKEAKVQPACPFSTMDDYAAIAMVEKGLCVSLSYEMLLKGNPSKVAIVELDPPQYRTIGIVAPSFEALSPAARKFVSYAKRIVPTLP</sequence>
<comment type="similarity">
    <text evidence="1">Belongs to the LysR transcriptional regulatory family.</text>
</comment>
<keyword evidence="2" id="KW-0805">Transcription regulation</keyword>
<dbReference type="EMBL" id="CP060490">
    <property type="protein sequence ID" value="QNL45383.1"/>
    <property type="molecule type" value="Genomic_DNA"/>
</dbReference>
<dbReference type="InterPro" id="IPR005119">
    <property type="entry name" value="LysR_subst-bd"/>
</dbReference>
<protein>
    <submittedName>
        <fullName evidence="6">LysR family transcriptional regulator</fullName>
    </submittedName>
</protein>
<dbReference type="SUPFAM" id="SSF46785">
    <property type="entry name" value="Winged helix' DNA-binding domain"/>
    <property type="match status" value="1"/>
</dbReference>
<evidence type="ECO:0000256" key="3">
    <source>
        <dbReference type="ARBA" id="ARBA00023125"/>
    </source>
</evidence>
<organism evidence="6 7">
    <name type="scientific">Oscillibacter hominis</name>
    <dbReference type="NCBI Taxonomy" id="2763056"/>
    <lineage>
        <taxon>Bacteria</taxon>
        <taxon>Bacillati</taxon>
        <taxon>Bacillota</taxon>
        <taxon>Clostridia</taxon>
        <taxon>Eubacteriales</taxon>
        <taxon>Oscillospiraceae</taxon>
        <taxon>Oscillibacter</taxon>
    </lineage>
</organism>
<reference evidence="6 7" key="1">
    <citation type="submission" date="2020-08" db="EMBL/GenBank/DDBJ databases">
        <authorList>
            <person name="Liu C."/>
            <person name="Sun Q."/>
        </authorList>
    </citation>
    <scope>NUCLEOTIDE SEQUENCE [LARGE SCALE GENOMIC DNA]</scope>
    <source>
        <strain evidence="6 7">NSJ-62</strain>
    </source>
</reference>
<dbReference type="Gene3D" id="1.10.10.10">
    <property type="entry name" value="Winged helix-like DNA-binding domain superfamily/Winged helix DNA-binding domain"/>
    <property type="match status" value="1"/>
</dbReference>
<evidence type="ECO:0000256" key="2">
    <source>
        <dbReference type="ARBA" id="ARBA00023015"/>
    </source>
</evidence>
<dbReference type="InterPro" id="IPR000847">
    <property type="entry name" value="LysR_HTH_N"/>
</dbReference>
<gene>
    <name evidence="6" type="ORF">H8790_05030</name>
</gene>
<dbReference type="PROSITE" id="PS50931">
    <property type="entry name" value="HTH_LYSR"/>
    <property type="match status" value="1"/>
</dbReference>
<dbReference type="Gene3D" id="3.40.190.290">
    <property type="match status" value="1"/>
</dbReference>
<dbReference type="GO" id="GO:0003700">
    <property type="term" value="F:DNA-binding transcription factor activity"/>
    <property type="evidence" value="ECO:0007669"/>
    <property type="project" value="InterPro"/>
</dbReference>
<dbReference type="InterPro" id="IPR036390">
    <property type="entry name" value="WH_DNA-bd_sf"/>
</dbReference>
<evidence type="ECO:0000313" key="6">
    <source>
        <dbReference type="EMBL" id="QNL45383.1"/>
    </source>
</evidence>
<dbReference type="KEGG" id="ohi:H8790_05030"/>
<dbReference type="GO" id="GO:0003677">
    <property type="term" value="F:DNA binding"/>
    <property type="evidence" value="ECO:0007669"/>
    <property type="project" value="UniProtKB-KW"/>
</dbReference>